<dbReference type="NCBIfam" id="TIGR00326">
    <property type="entry name" value="eubact_ribD"/>
    <property type="match status" value="1"/>
</dbReference>
<feature type="binding site" evidence="15">
    <location>
        <position position="109"/>
    </location>
    <ligand>
        <name>Zn(2+)</name>
        <dbReference type="ChEBI" id="CHEBI:29105"/>
        <note>catalytic</note>
    </ligand>
</feature>
<keyword evidence="9 12" id="KW-0521">NADP</keyword>
<dbReference type="InterPro" id="IPR002125">
    <property type="entry name" value="CMP_dCMP_dom"/>
</dbReference>
<dbReference type="CDD" id="cd01284">
    <property type="entry name" value="Riboflavin_deaminase-reductase"/>
    <property type="match status" value="1"/>
</dbReference>
<evidence type="ECO:0000256" key="8">
    <source>
        <dbReference type="ARBA" id="ARBA00022833"/>
    </source>
</evidence>
<dbReference type="GO" id="GO:0009231">
    <property type="term" value="P:riboflavin biosynthetic process"/>
    <property type="evidence" value="ECO:0007669"/>
    <property type="project" value="UniProtKB-UniPathway"/>
</dbReference>
<feature type="binding site" evidence="14">
    <location>
        <position position="224"/>
    </location>
    <ligand>
        <name>NADP(+)</name>
        <dbReference type="ChEBI" id="CHEBI:58349"/>
    </ligand>
</feature>
<comment type="catalytic activity">
    <reaction evidence="12">
        <text>5-amino-6-(5-phospho-D-ribitylamino)uracil + NADP(+) = 5-amino-6-(5-phospho-D-ribosylamino)uracil + NADPH + H(+)</text>
        <dbReference type="Rhea" id="RHEA:17845"/>
        <dbReference type="ChEBI" id="CHEBI:15378"/>
        <dbReference type="ChEBI" id="CHEBI:57783"/>
        <dbReference type="ChEBI" id="CHEBI:58349"/>
        <dbReference type="ChEBI" id="CHEBI:58421"/>
        <dbReference type="ChEBI" id="CHEBI:58453"/>
        <dbReference type="EC" id="1.1.1.193"/>
    </reaction>
</comment>
<feature type="binding site" evidence="14">
    <location>
        <position position="212"/>
    </location>
    <ligand>
        <name>substrate</name>
    </ligand>
</feature>
<dbReference type="SUPFAM" id="SSF53597">
    <property type="entry name" value="Dihydrofolate reductase-like"/>
    <property type="match status" value="1"/>
</dbReference>
<feature type="domain" description="CMP/dCMP-type deaminase" evidence="16">
    <location>
        <begin position="24"/>
        <end position="148"/>
    </location>
</feature>
<comment type="function">
    <text evidence="1 12">Converts 2,5-diamino-6-(ribosylamino)-4(3h)-pyrimidinone 5'-phosphate into 5-amino-6-(ribosylamino)-2,4(1h,3h)-pyrimidinedione 5'-phosphate.</text>
</comment>
<evidence type="ECO:0000256" key="5">
    <source>
        <dbReference type="ARBA" id="ARBA00007417"/>
    </source>
</evidence>
<evidence type="ECO:0000256" key="14">
    <source>
        <dbReference type="PIRSR" id="PIRSR006769-2"/>
    </source>
</evidence>
<comment type="cofactor">
    <cofactor evidence="12 15">
        <name>Zn(2+)</name>
        <dbReference type="ChEBI" id="CHEBI:29105"/>
    </cofactor>
    <text evidence="12 15">Binds 1 zinc ion.</text>
</comment>
<keyword evidence="18" id="KW-1185">Reference proteome</keyword>
<keyword evidence="6 12" id="KW-0686">Riboflavin biosynthesis</keyword>
<name>A0A1I3RUN7_9FLAO</name>
<dbReference type="PANTHER" id="PTHR38011">
    <property type="entry name" value="DIHYDROFOLATE REDUCTASE FAMILY PROTEIN (AFU_ORTHOLOGUE AFUA_8G06820)"/>
    <property type="match status" value="1"/>
</dbReference>
<proteinExistence type="inferred from homology"/>
<dbReference type="InterPro" id="IPR050765">
    <property type="entry name" value="Riboflavin_Biosynth_HTPR"/>
</dbReference>
<feature type="binding site" evidence="14">
    <location>
        <position position="311"/>
    </location>
    <ligand>
        <name>substrate</name>
    </ligand>
</feature>
<evidence type="ECO:0000256" key="3">
    <source>
        <dbReference type="ARBA" id="ARBA00004910"/>
    </source>
</evidence>
<dbReference type="Pfam" id="PF00383">
    <property type="entry name" value="dCMP_cyt_deam_1"/>
    <property type="match status" value="1"/>
</dbReference>
<feature type="binding site" evidence="15">
    <location>
        <position position="73"/>
    </location>
    <ligand>
        <name>Zn(2+)</name>
        <dbReference type="ChEBI" id="CHEBI:29105"/>
        <note>catalytic</note>
    </ligand>
</feature>
<evidence type="ECO:0000256" key="9">
    <source>
        <dbReference type="ARBA" id="ARBA00022857"/>
    </source>
</evidence>
<feature type="active site" description="Proton donor" evidence="13">
    <location>
        <position position="75"/>
    </location>
</feature>
<evidence type="ECO:0000313" key="18">
    <source>
        <dbReference type="Proteomes" id="UP000243887"/>
    </source>
</evidence>
<keyword evidence="8 12" id="KW-0862">Zinc</keyword>
<keyword evidence="10 12" id="KW-0560">Oxidoreductase</keyword>
<feature type="binding site" evidence="14">
    <location>
        <position position="232"/>
    </location>
    <ligand>
        <name>substrate</name>
    </ligand>
</feature>
<evidence type="ECO:0000256" key="13">
    <source>
        <dbReference type="PIRSR" id="PIRSR006769-1"/>
    </source>
</evidence>
<comment type="pathway">
    <text evidence="2 12">Cofactor biosynthesis; riboflavin biosynthesis; 5-amino-6-(D-ribitylamino)uracil from GTP: step 2/4.</text>
</comment>
<evidence type="ECO:0000256" key="15">
    <source>
        <dbReference type="PIRSR" id="PIRSR006769-3"/>
    </source>
</evidence>
<evidence type="ECO:0000256" key="2">
    <source>
        <dbReference type="ARBA" id="ARBA00004882"/>
    </source>
</evidence>
<gene>
    <name evidence="17" type="ORF">SAMN04487893_10929</name>
</gene>
<organism evidence="17 18">
    <name type="scientific">Myroides guanonis</name>
    <dbReference type="NCBI Taxonomy" id="1150112"/>
    <lineage>
        <taxon>Bacteria</taxon>
        <taxon>Pseudomonadati</taxon>
        <taxon>Bacteroidota</taxon>
        <taxon>Flavobacteriia</taxon>
        <taxon>Flavobacteriales</taxon>
        <taxon>Flavobacteriaceae</taxon>
        <taxon>Myroides</taxon>
    </lineage>
</organism>
<dbReference type="EC" id="3.5.4.26" evidence="12"/>
<evidence type="ECO:0000256" key="12">
    <source>
        <dbReference type="PIRNR" id="PIRNR006769"/>
    </source>
</evidence>
<dbReference type="GO" id="GO:0008270">
    <property type="term" value="F:zinc ion binding"/>
    <property type="evidence" value="ECO:0007669"/>
    <property type="project" value="InterPro"/>
</dbReference>
<reference evidence="18" key="1">
    <citation type="submission" date="2016-10" db="EMBL/GenBank/DDBJ databases">
        <authorList>
            <person name="Varghese N."/>
            <person name="Submissions S."/>
        </authorList>
    </citation>
    <scope>NUCLEOTIDE SEQUENCE [LARGE SCALE GENOMIC DNA]</scope>
    <source>
        <strain evidence="18">DSM 26542</strain>
    </source>
</reference>
<comment type="pathway">
    <text evidence="3 12">Cofactor biosynthesis; riboflavin biosynthesis; 5-amino-6-(D-ribitylamino)uracil from GTP: step 3/4.</text>
</comment>
<dbReference type="EC" id="1.1.1.193" evidence="12"/>
<dbReference type="Gene3D" id="3.40.430.10">
    <property type="entry name" value="Dihydrofolate Reductase, subunit A"/>
    <property type="match status" value="1"/>
</dbReference>
<keyword evidence="7 12" id="KW-0479">Metal-binding</keyword>
<accession>A0A1I3RUN7</accession>
<evidence type="ECO:0000256" key="6">
    <source>
        <dbReference type="ARBA" id="ARBA00022619"/>
    </source>
</evidence>
<evidence type="ECO:0000313" key="17">
    <source>
        <dbReference type="EMBL" id="SFJ50284.1"/>
    </source>
</evidence>
<evidence type="ECO:0000259" key="16">
    <source>
        <dbReference type="PROSITE" id="PS51747"/>
    </source>
</evidence>
<dbReference type="PANTHER" id="PTHR38011:SF7">
    <property type="entry name" value="2,5-DIAMINO-6-RIBOSYLAMINO-4(3H)-PYRIMIDINONE 5'-PHOSPHATE REDUCTASE"/>
    <property type="match status" value="1"/>
</dbReference>
<dbReference type="PROSITE" id="PS51747">
    <property type="entry name" value="CYT_DCMP_DEAMINASES_2"/>
    <property type="match status" value="1"/>
</dbReference>
<dbReference type="EMBL" id="FORU01000009">
    <property type="protein sequence ID" value="SFJ50284.1"/>
    <property type="molecule type" value="Genomic_DNA"/>
</dbReference>
<feature type="binding site" evidence="14">
    <location>
        <position position="198"/>
    </location>
    <ligand>
        <name>NADP(+)</name>
        <dbReference type="ChEBI" id="CHEBI:58349"/>
    </ligand>
</feature>
<evidence type="ECO:0000256" key="1">
    <source>
        <dbReference type="ARBA" id="ARBA00002151"/>
    </source>
</evidence>
<evidence type="ECO:0000256" key="11">
    <source>
        <dbReference type="ARBA" id="ARBA00023268"/>
    </source>
</evidence>
<comment type="similarity">
    <text evidence="4 12">In the N-terminal section; belongs to the cytidine and deoxycytidylate deaminase family.</text>
</comment>
<dbReference type="PIRSF" id="PIRSF006769">
    <property type="entry name" value="RibD"/>
    <property type="match status" value="1"/>
</dbReference>
<dbReference type="Pfam" id="PF01872">
    <property type="entry name" value="RibD_C"/>
    <property type="match status" value="1"/>
</dbReference>
<comment type="catalytic activity">
    <reaction evidence="12">
        <text>2,5-diamino-6-hydroxy-4-(5-phosphoribosylamino)-pyrimidine + H2O + H(+) = 5-amino-6-(5-phospho-D-ribosylamino)uracil + NH4(+)</text>
        <dbReference type="Rhea" id="RHEA:21868"/>
        <dbReference type="ChEBI" id="CHEBI:15377"/>
        <dbReference type="ChEBI" id="CHEBI:15378"/>
        <dbReference type="ChEBI" id="CHEBI:28938"/>
        <dbReference type="ChEBI" id="CHEBI:58453"/>
        <dbReference type="ChEBI" id="CHEBI:58614"/>
        <dbReference type="EC" id="3.5.4.26"/>
    </reaction>
</comment>
<dbReference type="STRING" id="1150112.SAMN04487893_10929"/>
<dbReference type="Proteomes" id="UP000243887">
    <property type="component" value="Unassembled WGS sequence"/>
</dbReference>
<feature type="binding site" evidence="14">
    <location>
        <position position="228"/>
    </location>
    <ligand>
        <name>NADP(+)</name>
        <dbReference type="ChEBI" id="CHEBI:58349"/>
    </ligand>
</feature>
<evidence type="ECO:0000256" key="4">
    <source>
        <dbReference type="ARBA" id="ARBA00005259"/>
    </source>
</evidence>
<feature type="binding site" evidence="14">
    <location>
        <position position="235"/>
    </location>
    <ligand>
        <name>substrate</name>
    </ligand>
</feature>
<dbReference type="GO" id="GO:0008703">
    <property type="term" value="F:5-amino-6-(5-phosphoribosylamino)uracil reductase activity"/>
    <property type="evidence" value="ECO:0007669"/>
    <property type="project" value="UniProtKB-EC"/>
</dbReference>
<feature type="binding site" evidence="14">
    <location>
        <position position="179"/>
    </location>
    <ligand>
        <name>NADP(+)</name>
        <dbReference type="ChEBI" id="CHEBI:58349"/>
    </ligand>
</feature>
<dbReference type="PROSITE" id="PS00903">
    <property type="entry name" value="CYT_DCMP_DEAMINASES_1"/>
    <property type="match status" value="1"/>
</dbReference>
<dbReference type="InterPro" id="IPR004794">
    <property type="entry name" value="Eubact_RibD"/>
</dbReference>
<keyword evidence="11" id="KW-0511">Multifunctional enzyme</keyword>
<evidence type="ECO:0000256" key="7">
    <source>
        <dbReference type="ARBA" id="ARBA00022723"/>
    </source>
</evidence>
<dbReference type="AlphaFoldDB" id="A0A1I3RUN7"/>
<dbReference type="InterPro" id="IPR016192">
    <property type="entry name" value="APOBEC/CMP_deaminase_Zn-bd"/>
</dbReference>
<keyword evidence="12" id="KW-0378">Hydrolase</keyword>
<dbReference type="SUPFAM" id="SSF53927">
    <property type="entry name" value="Cytidine deaminase-like"/>
    <property type="match status" value="1"/>
</dbReference>
<dbReference type="InterPro" id="IPR016193">
    <property type="entry name" value="Cytidine_deaminase-like"/>
</dbReference>
<feature type="binding site" evidence="14">
    <location>
        <begin position="313"/>
        <end position="319"/>
    </location>
    <ligand>
        <name>NADP(+)</name>
        <dbReference type="ChEBI" id="CHEBI:58349"/>
    </ligand>
</feature>
<sequence>MATSSITNIKSVILCKDTQISMFKEHYPYIYRCLELAKNGVFEALPNPSVGAVIVYNNLIIGEGSTSKYGGPHAEVNAINSVKNKNLLLKSTLYVSLEPCSHFGKTPPCADLIIKMNIPKVVIGITDPFSKVCGQGIAKLKQAGIEVLVGILEEECQESNKRFLTLHQKQRPYIILKWAQTQDGFIAPHSGENHKIFWISNSYSQQLVHKWRSEEVSFLVGKGTVESDNPSLTTRSWFGKNPLRIFIDRTASLDQHYTLKNGDAKTLCFTENPNTTNNKHLTYIQIDFSKNIIPQICKTLFEMQIASVVIEGGLKTLQSFIDSGYWDEARIFTSQNSINQGIKSPLLNIYSKVISQKIDSDLLTIKYR</sequence>
<feature type="binding site" evidence="15">
    <location>
        <position position="100"/>
    </location>
    <ligand>
        <name>Zn(2+)</name>
        <dbReference type="ChEBI" id="CHEBI:29105"/>
        <note>catalytic</note>
    </ligand>
</feature>
<dbReference type="InterPro" id="IPR002734">
    <property type="entry name" value="RibDG_C"/>
</dbReference>
<evidence type="ECO:0000256" key="10">
    <source>
        <dbReference type="ARBA" id="ARBA00023002"/>
    </source>
</evidence>
<dbReference type="UniPathway" id="UPA00275">
    <property type="reaction ID" value="UER00401"/>
</dbReference>
<dbReference type="GO" id="GO:0008835">
    <property type="term" value="F:diaminohydroxyphosphoribosylaminopyrimidine deaminase activity"/>
    <property type="evidence" value="ECO:0007669"/>
    <property type="project" value="UniProtKB-EC"/>
</dbReference>
<protein>
    <recommendedName>
        <fullName evidence="12">Riboflavin biosynthesis protein RibD</fullName>
    </recommendedName>
    <domain>
        <recommendedName>
            <fullName evidence="12">Diaminohydroxyphosphoribosylaminopyrimidine deaminase</fullName>
            <shortName evidence="12">DRAP deaminase</shortName>
            <ecNumber evidence="12">3.5.4.26</ecNumber>
        </recommendedName>
        <alternativeName>
            <fullName evidence="12">Riboflavin-specific deaminase</fullName>
        </alternativeName>
    </domain>
    <domain>
        <recommendedName>
            <fullName evidence="12">5-amino-6-(5-phosphoribosylamino)uracil reductase</fullName>
            <ecNumber evidence="12">1.1.1.193</ecNumber>
        </recommendedName>
        <alternativeName>
            <fullName evidence="12">HTP reductase</fullName>
        </alternativeName>
    </domain>
</protein>
<comment type="similarity">
    <text evidence="5 12">In the C-terminal section; belongs to the HTP reductase family.</text>
</comment>
<dbReference type="Gene3D" id="3.40.140.10">
    <property type="entry name" value="Cytidine Deaminase, domain 2"/>
    <property type="match status" value="1"/>
</dbReference>
<dbReference type="InterPro" id="IPR024072">
    <property type="entry name" value="DHFR-like_dom_sf"/>
</dbReference>